<reference evidence="2" key="1">
    <citation type="submission" date="2023-06" db="EMBL/GenBank/DDBJ databases">
        <title>Genome-scale phylogeny and comparative genomics of the fungal order Sordariales.</title>
        <authorList>
            <consortium name="Lawrence Berkeley National Laboratory"/>
            <person name="Hensen N."/>
            <person name="Bonometti L."/>
            <person name="Westerberg I."/>
            <person name="Brannstrom I.O."/>
            <person name="Guillou S."/>
            <person name="Cros-Aarteil S."/>
            <person name="Calhoun S."/>
            <person name="Haridas S."/>
            <person name="Kuo A."/>
            <person name="Mondo S."/>
            <person name="Pangilinan J."/>
            <person name="Riley R."/>
            <person name="Labutti K."/>
            <person name="Andreopoulos B."/>
            <person name="Lipzen A."/>
            <person name="Chen C."/>
            <person name="Yanf M."/>
            <person name="Daum C."/>
            <person name="Ng V."/>
            <person name="Clum A."/>
            <person name="Steindorff A."/>
            <person name="Ohm R."/>
            <person name="Martin F."/>
            <person name="Silar P."/>
            <person name="Natvig D."/>
            <person name="Lalanne C."/>
            <person name="Gautier V."/>
            <person name="Ament-Velasquez S.L."/>
            <person name="Kruys A."/>
            <person name="Hutchinson M.I."/>
            <person name="Powell A.J."/>
            <person name="Barry K."/>
            <person name="Miller A.N."/>
            <person name="Grigoriev I.V."/>
            <person name="Debuchy R."/>
            <person name="Gladieux P."/>
            <person name="Thoren M.H."/>
            <person name="Johannesson H."/>
        </authorList>
    </citation>
    <scope>NUCLEOTIDE SEQUENCE</scope>
    <source>
        <strain evidence="2">PSN4</strain>
    </source>
</reference>
<dbReference type="AlphaFoldDB" id="A0AAJ0BHB3"/>
<evidence type="ECO:0000313" key="2">
    <source>
        <dbReference type="EMBL" id="KAK1758236.1"/>
    </source>
</evidence>
<gene>
    <name evidence="2" type="ORF">QBC47DRAFT_134877</name>
</gene>
<feature type="region of interest" description="Disordered" evidence="1">
    <location>
        <begin position="46"/>
        <end position="66"/>
    </location>
</feature>
<dbReference type="Proteomes" id="UP001239445">
    <property type="component" value="Unassembled WGS sequence"/>
</dbReference>
<keyword evidence="3" id="KW-1185">Reference proteome</keyword>
<comment type="caution">
    <text evidence="2">The sequence shown here is derived from an EMBL/GenBank/DDBJ whole genome shotgun (WGS) entry which is preliminary data.</text>
</comment>
<dbReference type="EMBL" id="MU839829">
    <property type="protein sequence ID" value="KAK1758236.1"/>
    <property type="molecule type" value="Genomic_DNA"/>
</dbReference>
<proteinExistence type="predicted"/>
<protein>
    <submittedName>
        <fullName evidence="2">Uncharacterized protein</fullName>
    </submittedName>
</protein>
<organism evidence="2 3">
    <name type="scientific">Echria macrotheca</name>
    <dbReference type="NCBI Taxonomy" id="438768"/>
    <lineage>
        <taxon>Eukaryota</taxon>
        <taxon>Fungi</taxon>
        <taxon>Dikarya</taxon>
        <taxon>Ascomycota</taxon>
        <taxon>Pezizomycotina</taxon>
        <taxon>Sordariomycetes</taxon>
        <taxon>Sordariomycetidae</taxon>
        <taxon>Sordariales</taxon>
        <taxon>Schizotheciaceae</taxon>
        <taxon>Echria</taxon>
    </lineage>
</organism>
<name>A0AAJ0BHB3_9PEZI</name>
<feature type="region of interest" description="Disordered" evidence="1">
    <location>
        <begin position="187"/>
        <end position="209"/>
    </location>
</feature>
<evidence type="ECO:0000313" key="3">
    <source>
        <dbReference type="Proteomes" id="UP001239445"/>
    </source>
</evidence>
<sequence>MIGMIEEVDDAPISVPRMLLTRMAYISTRQPISMPSRFRAASDIRRPQPCEPVSTPRPAHRAQARPVRPVVGSVGAKVPRFCPAIRNGSGFCFSGFAQPEGDNTRGSGPASREFGRKKDDDPIIHTISVHRQQSSDYIITVKACFLLQEGTSFLYTAARGHDRTYRRAHMGDNSRPGHARMTADIASETGRGPRNARHCQKMGSCNSSS</sequence>
<evidence type="ECO:0000256" key="1">
    <source>
        <dbReference type="SAM" id="MobiDB-lite"/>
    </source>
</evidence>
<accession>A0AAJ0BHB3</accession>